<reference evidence="8" key="1">
    <citation type="submission" date="2016-04" db="EMBL/GenBank/DDBJ databases">
        <title>Cephalotus genome sequencing.</title>
        <authorList>
            <person name="Fukushima K."/>
            <person name="Hasebe M."/>
            <person name="Fang X."/>
        </authorList>
    </citation>
    <scope>NUCLEOTIDE SEQUENCE [LARGE SCALE GENOMIC DNA]</scope>
    <source>
        <strain evidence="8">cv. St1</strain>
    </source>
</reference>
<accession>A0A1Q3BAS8</accession>
<dbReference type="InterPro" id="IPR030182">
    <property type="entry name" value="PUP_plant"/>
</dbReference>
<feature type="transmembrane region" description="Helical" evidence="6">
    <location>
        <begin position="119"/>
        <end position="145"/>
    </location>
</feature>
<dbReference type="EMBL" id="BDDD01000376">
    <property type="protein sequence ID" value="GAV64934.1"/>
    <property type="molecule type" value="Genomic_DNA"/>
</dbReference>
<dbReference type="AlphaFoldDB" id="A0A1Q3BAS8"/>
<gene>
    <name evidence="7" type="ORF">CFOL_v3_08449</name>
</gene>
<keyword evidence="5 6" id="KW-0472">Membrane</keyword>
<evidence type="ECO:0000256" key="1">
    <source>
        <dbReference type="ARBA" id="ARBA00006213"/>
    </source>
</evidence>
<dbReference type="Proteomes" id="UP000187406">
    <property type="component" value="Unassembled WGS sequence"/>
</dbReference>
<dbReference type="GO" id="GO:0005345">
    <property type="term" value="F:purine nucleobase transmembrane transporter activity"/>
    <property type="evidence" value="ECO:0007669"/>
    <property type="project" value="UniProtKB-UniRule"/>
</dbReference>
<comment type="caution">
    <text evidence="6">Lacks conserved residue(s) required for the propagation of feature annotation.</text>
</comment>
<dbReference type="STRING" id="3775.A0A1Q3BAS8"/>
<dbReference type="InParanoid" id="A0A1Q3BAS8"/>
<feature type="transmembrane region" description="Helical" evidence="6">
    <location>
        <begin position="177"/>
        <end position="194"/>
    </location>
</feature>
<keyword evidence="4 6" id="KW-1133">Transmembrane helix</keyword>
<dbReference type="Pfam" id="PF16913">
    <property type="entry name" value="PUNUT"/>
    <property type="match status" value="1"/>
</dbReference>
<keyword evidence="3 6" id="KW-0812">Transmembrane</keyword>
<feature type="transmembrane region" description="Helical" evidence="6">
    <location>
        <begin position="209"/>
        <end position="234"/>
    </location>
</feature>
<dbReference type="PANTHER" id="PTHR31376">
    <property type="entry name" value="OS09G0467300 PROTEIN-RELATED"/>
    <property type="match status" value="1"/>
</dbReference>
<feature type="transmembrane region" description="Helical" evidence="6">
    <location>
        <begin position="77"/>
        <end position="98"/>
    </location>
</feature>
<comment type="caution">
    <text evidence="7">The sequence shown here is derived from an EMBL/GenBank/DDBJ whole genome shotgun (WGS) entry which is preliminary data.</text>
</comment>
<dbReference type="PANTHER" id="PTHR31376:SF17">
    <property type="entry name" value="PURINE PERMEASE 21-RELATED"/>
    <property type="match status" value="1"/>
</dbReference>
<sequence>MEEVQEALQLQIMDQEAKEGNPNSSENPNVNNISIILRNRSYKWWILMAIYTFLVLSGQSVATLLGRLYYANGGSSIWMATFVQTAGFVVLLPFYFMYLLKNAKTTSSTSDNTDLPSPLVVAMVYVSLGVILAGICVLYSLGLLYLPVSTYSLICASQLAFNAFFSYFLNAQKFTPLIINSLVLLTISSTLLVFQNESNTSNTVSRGKYILGFICTFCASAGYGLMLSLTQLAFRKVFKKETVKAIFEMIVYQSIVATCLIVVGLFASGDWKILNREMDEFKLGKVSYLMTLVWIAISWQVYFIGAVGLIFEVSSLFANAIATVGLPLIPVLAVIVFKDSMNGVKVISMLLAIWGFVSYVYQHYLDGFKSRSVITPDTITT</sequence>
<name>A0A1Q3BAS8_CEPFO</name>
<comment type="subcellular location">
    <subcellularLocation>
        <location evidence="6">Membrane</location>
        <topology evidence="6">Multi-pass membrane protein</topology>
    </subcellularLocation>
</comment>
<feature type="transmembrane region" description="Helical" evidence="6">
    <location>
        <begin position="343"/>
        <end position="361"/>
    </location>
</feature>
<keyword evidence="2 6" id="KW-0813">Transport</keyword>
<dbReference type="GO" id="GO:0015211">
    <property type="term" value="F:purine nucleoside transmembrane transporter activity"/>
    <property type="evidence" value="ECO:0007669"/>
    <property type="project" value="UniProtKB-UniRule"/>
</dbReference>
<feature type="transmembrane region" description="Helical" evidence="6">
    <location>
        <begin position="246"/>
        <end position="267"/>
    </location>
</feature>
<dbReference type="GO" id="GO:0016020">
    <property type="term" value="C:membrane"/>
    <property type="evidence" value="ECO:0007669"/>
    <property type="project" value="UniProtKB-SubCell"/>
</dbReference>
<comment type="similarity">
    <text evidence="1 6">Belongs to the purine permeases (TC 2.A.7.14) family.</text>
</comment>
<keyword evidence="8" id="KW-1185">Reference proteome</keyword>
<evidence type="ECO:0000256" key="5">
    <source>
        <dbReference type="ARBA" id="ARBA00023136"/>
    </source>
</evidence>
<feature type="transmembrane region" description="Helical" evidence="6">
    <location>
        <begin position="316"/>
        <end position="337"/>
    </location>
</feature>
<evidence type="ECO:0000256" key="2">
    <source>
        <dbReference type="ARBA" id="ARBA00022448"/>
    </source>
</evidence>
<organism evidence="7 8">
    <name type="scientific">Cephalotus follicularis</name>
    <name type="common">Albany pitcher plant</name>
    <dbReference type="NCBI Taxonomy" id="3775"/>
    <lineage>
        <taxon>Eukaryota</taxon>
        <taxon>Viridiplantae</taxon>
        <taxon>Streptophyta</taxon>
        <taxon>Embryophyta</taxon>
        <taxon>Tracheophyta</taxon>
        <taxon>Spermatophyta</taxon>
        <taxon>Magnoliopsida</taxon>
        <taxon>eudicotyledons</taxon>
        <taxon>Gunneridae</taxon>
        <taxon>Pentapetalae</taxon>
        <taxon>rosids</taxon>
        <taxon>fabids</taxon>
        <taxon>Oxalidales</taxon>
        <taxon>Cephalotaceae</taxon>
        <taxon>Cephalotus</taxon>
    </lineage>
</organism>
<protein>
    <recommendedName>
        <fullName evidence="6">Probable purine permease</fullName>
    </recommendedName>
</protein>
<evidence type="ECO:0000313" key="7">
    <source>
        <dbReference type="EMBL" id="GAV64934.1"/>
    </source>
</evidence>
<evidence type="ECO:0000256" key="6">
    <source>
        <dbReference type="RuleBase" id="RU368015"/>
    </source>
</evidence>
<evidence type="ECO:0000313" key="8">
    <source>
        <dbReference type="Proteomes" id="UP000187406"/>
    </source>
</evidence>
<evidence type="ECO:0000256" key="3">
    <source>
        <dbReference type="ARBA" id="ARBA00022692"/>
    </source>
</evidence>
<proteinExistence type="inferred from homology"/>
<feature type="transmembrane region" description="Helical" evidence="6">
    <location>
        <begin position="44"/>
        <end position="65"/>
    </location>
</feature>
<evidence type="ECO:0000256" key="4">
    <source>
        <dbReference type="ARBA" id="ARBA00022989"/>
    </source>
</evidence>
<dbReference type="OrthoDB" id="1717816at2759"/>
<feature type="transmembrane region" description="Helical" evidence="6">
    <location>
        <begin position="287"/>
        <end position="309"/>
    </location>
</feature>